<dbReference type="Proteomes" id="UP000283003">
    <property type="component" value="Unassembled WGS sequence"/>
</dbReference>
<evidence type="ECO:0000313" key="1">
    <source>
        <dbReference type="EMBL" id="RVQ65726.1"/>
    </source>
</evidence>
<sequence>MATIDIISRRLTTHQAALATTGVDPTWDKALHAYLRADVLQQADLEIGAYAGANEVLLRRRWALETKYGKGWRQHPAAGNECHELDAMSKVMDDAWVRDFCAPFWRVSRELALTPSPTMAAAIFKASMIEADDLANDSEFPANAMEVLQADFARLAGEA</sequence>
<comment type="caution">
    <text evidence="1">The sequence shown here is derived from an EMBL/GenBank/DDBJ whole genome shotgun (WGS) entry which is preliminary data.</text>
</comment>
<dbReference type="EMBL" id="RXOL01000006">
    <property type="protein sequence ID" value="RVQ65726.1"/>
    <property type="molecule type" value="Genomic_DNA"/>
</dbReference>
<reference evidence="1 2" key="1">
    <citation type="submission" date="2018-12" db="EMBL/GenBank/DDBJ databases">
        <title>Croceicoccus ponticola sp. nov., a lipolytic bacterium isolated from seawater.</title>
        <authorList>
            <person name="Yoon J.-H."/>
        </authorList>
    </citation>
    <scope>NUCLEOTIDE SEQUENCE [LARGE SCALE GENOMIC DNA]</scope>
    <source>
        <strain evidence="1 2">GM-16</strain>
    </source>
</reference>
<gene>
    <name evidence="1" type="ORF">EKN06_12385</name>
</gene>
<keyword evidence="2" id="KW-1185">Reference proteome</keyword>
<evidence type="ECO:0000313" key="2">
    <source>
        <dbReference type="Proteomes" id="UP000283003"/>
    </source>
</evidence>
<proteinExistence type="predicted"/>
<dbReference type="RefSeq" id="WP_127613237.1">
    <property type="nucleotide sequence ID" value="NZ_RXOL01000006.1"/>
</dbReference>
<accession>A0A437GVB6</accession>
<organism evidence="1 2">
    <name type="scientific">Croceicoccus ponticola</name>
    <dbReference type="NCBI Taxonomy" id="2217664"/>
    <lineage>
        <taxon>Bacteria</taxon>
        <taxon>Pseudomonadati</taxon>
        <taxon>Pseudomonadota</taxon>
        <taxon>Alphaproteobacteria</taxon>
        <taxon>Sphingomonadales</taxon>
        <taxon>Erythrobacteraceae</taxon>
        <taxon>Croceicoccus</taxon>
    </lineage>
</organism>
<dbReference type="AlphaFoldDB" id="A0A437GVB6"/>
<name>A0A437GVB6_9SPHN</name>
<protein>
    <submittedName>
        <fullName evidence="1">Uncharacterized protein</fullName>
    </submittedName>
</protein>
<dbReference type="OrthoDB" id="7433065at2"/>